<reference evidence="3 4" key="1">
    <citation type="submission" date="2024-06" db="EMBL/GenBank/DDBJ databases">
        <title>Chitinophaga defluvii sp. nov., isolated from municipal sewage.</title>
        <authorList>
            <person name="Zhang L."/>
        </authorList>
    </citation>
    <scope>NUCLEOTIDE SEQUENCE [LARGE SCALE GENOMIC DNA]</scope>
    <source>
        <strain evidence="3 4">H8</strain>
    </source>
</reference>
<proteinExistence type="predicted"/>
<keyword evidence="4" id="KW-1185">Reference proteome</keyword>
<comment type="caution">
    <text evidence="3">The sequence shown here is derived from an EMBL/GenBank/DDBJ whole genome shotgun (WGS) entry which is preliminary data.</text>
</comment>
<sequence>MRYPFLKNDIKKQVVVTYTSLSISWLLLMIAIFSFILSGCRRDTIVGSGHVITEERPIDPFSEVTVDGSFDIQLTQDGNQPLKIEAEDNVMRVVETYVSGNTLRIKIKDHTNLRRYKTIQVYVHSAAFNRVIFSGSGSLNTTDTIRASKFTYELNGSASANLTLNADQIATIINGSGNMRFKGKANSYNSEINGSGDINGLDLLTHNASLTVHGSGDQSISVDTQLDVNIYGSGNVQYKGNPGKVNSNVQGSGKVIKR</sequence>
<keyword evidence="1" id="KW-1133">Transmembrane helix</keyword>
<accession>A0ABV2T6J3</accession>
<dbReference type="InterPro" id="IPR021255">
    <property type="entry name" value="DUF2807"/>
</dbReference>
<dbReference type="PANTHER" id="PTHR39200:SF1">
    <property type="entry name" value="AUTO-TRANSPORTER ADHESIN HEAD GIN DOMAIN-CONTAINING PROTEIN-RELATED"/>
    <property type="match status" value="1"/>
</dbReference>
<protein>
    <submittedName>
        <fullName evidence="3">Head GIN domain-containing protein</fullName>
    </submittedName>
</protein>
<evidence type="ECO:0000256" key="1">
    <source>
        <dbReference type="SAM" id="Phobius"/>
    </source>
</evidence>
<dbReference type="Pfam" id="PF10988">
    <property type="entry name" value="DUF2807"/>
    <property type="match status" value="1"/>
</dbReference>
<dbReference type="PANTHER" id="PTHR39200">
    <property type="entry name" value="HYPOTHETICAL EXPORTED PROTEIN"/>
    <property type="match status" value="1"/>
</dbReference>
<evidence type="ECO:0000259" key="2">
    <source>
        <dbReference type="Pfam" id="PF10988"/>
    </source>
</evidence>
<evidence type="ECO:0000313" key="4">
    <source>
        <dbReference type="Proteomes" id="UP001549749"/>
    </source>
</evidence>
<keyword evidence="1" id="KW-0472">Membrane</keyword>
<gene>
    <name evidence="3" type="ORF">ABR189_14750</name>
</gene>
<dbReference type="Gene3D" id="2.160.20.120">
    <property type="match status" value="1"/>
</dbReference>
<name>A0ABV2T6J3_9BACT</name>
<dbReference type="Proteomes" id="UP001549749">
    <property type="component" value="Unassembled WGS sequence"/>
</dbReference>
<evidence type="ECO:0000313" key="3">
    <source>
        <dbReference type="EMBL" id="MET6998641.1"/>
    </source>
</evidence>
<feature type="transmembrane region" description="Helical" evidence="1">
    <location>
        <begin position="15"/>
        <end position="37"/>
    </location>
</feature>
<feature type="domain" description="Putative auto-transporter adhesin head GIN" evidence="2">
    <location>
        <begin position="60"/>
        <end position="242"/>
    </location>
</feature>
<dbReference type="RefSeq" id="WP_354661285.1">
    <property type="nucleotide sequence ID" value="NZ_JBEXAC010000002.1"/>
</dbReference>
<dbReference type="EMBL" id="JBEXAC010000002">
    <property type="protein sequence ID" value="MET6998641.1"/>
    <property type="molecule type" value="Genomic_DNA"/>
</dbReference>
<keyword evidence="1" id="KW-0812">Transmembrane</keyword>
<organism evidence="3 4">
    <name type="scientific">Chitinophaga defluvii</name>
    <dbReference type="NCBI Taxonomy" id="3163343"/>
    <lineage>
        <taxon>Bacteria</taxon>
        <taxon>Pseudomonadati</taxon>
        <taxon>Bacteroidota</taxon>
        <taxon>Chitinophagia</taxon>
        <taxon>Chitinophagales</taxon>
        <taxon>Chitinophagaceae</taxon>
        <taxon>Chitinophaga</taxon>
    </lineage>
</organism>